<keyword evidence="3" id="KW-1185">Reference proteome</keyword>
<dbReference type="AlphaFoldDB" id="A0A1M4VIK6"/>
<name>A0A1M4VIK6_9BACL</name>
<dbReference type="RefSeq" id="WP_073153961.1">
    <property type="nucleotide sequence ID" value="NZ_FQVL01000002.1"/>
</dbReference>
<evidence type="ECO:0008006" key="4">
    <source>
        <dbReference type="Google" id="ProtNLM"/>
    </source>
</evidence>
<keyword evidence="1" id="KW-0732">Signal</keyword>
<feature type="chain" id="PRO_5012206076" description="Necrosis inducing protein (NPP1)" evidence="1">
    <location>
        <begin position="28"/>
        <end position="328"/>
    </location>
</feature>
<evidence type="ECO:0000313" key="3">
    <source>
        <dbReference type="Proteomes" id="UP000184476"/>
    </source>
</evidence>
<accession>A0A1M4VIK6</accession>
<dbReference type="OrthoDB" id="1157227at2"/>
<reference evidence="2 3" key="1">
    <citation type="submission" date="2016-11" db="EMBL/GenBank/DDBJ databases">
        <authorList>
            <person name="Jaros S."/>
            <person name="Januszkiewicz K."/>
            <person name="Wedrychowicz H."/>
        </authorList>
    </citation>
    <scope>NUCLEOTIDE SEQUENCE [LARGE SCALE GENOMIC DNA]</scope>
    <source>
        <strain evidence="2 3">DSM 44666</strain>
    </source>
</reference>
<sequence length="328" mass="37473">MNKIRHVMILVLSIIFPLSLVPIPTQAASDDQNLEIAYHWAPIHYQDTDNSHADADYLTGVDYDGDWNAQNNWEHQDDHPNQLKGEVYYSVVETKTHWFIVYSFYHPRDWEDGFHFFGRTTQQEHENDMEGVMEIVRKDDSKYGKFEGMVTIAHSDFYSFTPAGSPLKKGKEDIDGKAYMQYFDQSEHPTTFQEAKGHGLKAWNHKDFPGGDGVIYYPDKASGQVPKNGNDRFVKYKLVNTFAPNGLWDHRFDPQTFASWGKFHGDNGKHNAASPAWLWDDHDDKPGAGALALDPAGLTKDYFDGHGEFSTEYLSNPYIQSGLPNVNR</sequence>
<evidence type="ECO:0000313" key="2">
    <source>
        <dbReference type="EMBL" id="SHE68844.1"/>
    </source>
</evidence>
<dbReference type="EMBL" id="FQVL01000002">
    <property type="protein sequence ID" value="SHE68844.1"/>
    <property type="molecule type" value="Genomic_DNA"/>
</dbReference>
<dbReference type="Proteomes" id="UP000184476">
    <property type="component" value="Unassembled WGS sequence"/>
</dbReference>
<evidence type="ECO:0000256" key="1">
    <source>
        <dbReference type="SAM" id="SignalP"/>
    </source>
</evidence>
<feature type="signal peptide" evidence="1">
    <location>
        <begin position="1"/>
        <end position="27"/>
    </location>
</feature>
<organism evidence="2 3">
    <name type="scientific">Seinonella peptonophila</name>
    <dbReference type="NCBI Taxonomy" id="112248"/>
    <lineage>
        <taxon>Bacteria</taxon>
        <taxon>Bacillati</taxon>
        <taxon>Bacillota</taxon>
        <taxon>Bacilli</taxon>
        <taxon>Bacillales</taxon>
        <taxon>Thermoactinomycetaceae</taxon>
        <taxon>Seinonella</taxon>
    </lineage>
</organism>
<protein>
    <recommendedName>
        <fullName evidence="4">Necrosis inducing protein (NPP1)</fullName>
    </recommendedName>
</protein>
<gene>
    <name evidence="2" type="ORF">SAMN05444392_102383</name>
</gene>
<proteinExistence type="predicted"/>